<dbReference type="EMBL" id="ACZL01000020">
    <property type="protein sequence ID" value="EHI55678.1"/>
    <property type="molecule type" value="Genomic_DNA"/>
</dbReference>
<dbReference type="EC" id="2.7.13.3" evidence="3"/>
<dbReference type="InterPro" id="IPR036890">
    <property type="entry name" value="HATPase_C_sf"/>
</dbReference>
<dbReference type="SMART" id="SM00388">
    <property type="entry name" value="HisKA"/>
    <property type="match status" value="1"/>
</dbReference>
<dbReference type="SUPFAM" id="SSF47384">
    <property type="entry name" value="Homodimeric domain of signal transducing histidine kinase"/>
    <property type="match status" value="1"/>
</dbReference>
<evidence type="ECO:0000256" key="12">
    <source>
        <dbReference type="ARBA" id="ARBA00023012"/>
    </source>
</evidence>
<dbReference type="PROSITE" id="PS50109">
    <property type="entry name" value="HIS_KIN"/>
    <property type="match status" value="1"/>
</dbReference>
<keyword evidence="6" id="KW-0808">Transferase</keyword>
<evidence type="ECO:0000256" key="11">
    <source>
        <dbReference type="ARBA" id="ARBA00022989"/>
    </source>
</evidence>
<evidence type="ECO:0000313" key="17">
    <source>
        <dbReference type="Proteomes" id="UP000003011"/>
    </source>
</evidence>
<dbReference type="Pfam" id="PF02518">
    <property type="entry name" value="HATPase_c"/>
    <property type="match status" value="1"/>
</dbReference>
<dbReference type="InterPro" id="IPR036097">
    <property type="entry name" value="HisK_dim/P_sf"/>
</dbReference>
<feature type="transmembrane region" description="Helical" evidence="14">
    <location>
        <begin position="316"/>
        <end position="341"/>
    </location>
</feature>
<gene>
    <name evidence="16" type="ORF">HMPREF9333_01154</name>
</gene>
<dbReference type="GO" id="GO:0005886">
    <property type="term" value="C:plasma membrane"/>
    <property type="evidence" value="ECO:0007669"/>
    <property type="project" value="UniProtKB-SubCell"/>
</dbReference>
<keyword evidence="9" id="KW-0418">Kinase</keyword>
<evidence type="ECO:0000256" key="6">
    <source>
        <dbReference type="ARBA" id="ARBA00022679"/>
    </source>
</evidence>
<proteinExistence type="predicted"/>
<sequence>MKKHTELLLFKIGLTLLHLIAFIVFIAGISMLYTNDNFKKGLSWMNSETYENSPAFMAQFESDINDIFSYVKYKNAFEGNGTFSLDSEIFSINIAPGKDPVYTLRDIIKYAKLHGYYINENYKADFFKQEDEKSSSDTKNNNMSAAEYKTEAEEANVSNSIDEDIESPYTSYLVNWRAYNPDNKLKEPGDAYMSIDKLIRESLDKLGDYYSAYNRLILNPTNIKYRLVYGDDIYTNDENLNDETLYNFGKYAQVNSENMIINNNLSKVPQNISLLAAELSEGTESRYNVMVAVDTEYKVKDQYYFGRLNYLNQRNMYFNGMVLTAVGLIIMAATIIMLAYFAGVPFINAKDRRVYAIDKFGIEADIVLCILSIMVFLYIGEKAGSKFLHVYLAEENWRFGEKLMQYIFVYACVFFWIFSVIRAIKAGIIWDCSLIKRLKDELGIYEKKQSYKNGILLKFAVYLILNIIFIISISTLGANESTLIQRFAVTGLIILCIFVNLAVFHNMYKKAIQTDKIVQALRSIAEGDTAYKLDLSEFNGREADAAKSLNNIGLGLENAINDRVKSERLKADLITNVSHDIKTPLTSIITYVGLIKRENIVNEKVRGYLEILENKSNHLKNLTEDLVEASKVSSGNISVDMARLDLAEMIQQTNGEFEEKYAQKQLDIISEYPNVPVIIWADGRHLWRVLENLYNNAFKYAIKGSRVYVSIIVENDYAVFIMKNVSENPLNISPQELTERFVRGDVSRTTEGSGLGLSIARSLTLLQEGNFEIQIDGDLFKVVLKFKIVSESDEDDESNESGEYDE</sequence>
<keyword evidence="12" id="KW-0902">Two-component regulatory system</keyword>
<keyword evidence="13 14" id="KW-0472">Membrane</keyword>
<keyword evidence="10" id="KW-0067">ATP-binding</keyword>
<dbReference type="CDD" id="cd00082">
    <property type="entry name" value="HisKA"/>
    <property type="match status" value="1"/>
</dbReference>
<dbReference type="SUPFAM" id="SSF55874">
    <property type="entry name" value="ATPase domain of HSP90 chaperone/DNA topoisomerase II/histidine kinase"/>
    <property type="match status" value="1"/>
</dbReference>
<evidence type="ECO:0000256" key="8">
    <source>
        <dbReference type="ARBA" id="ARBA00022741"/>
    </source>
</evidence>
<evidence type="ECO:0000256" key="4">
    <source>
        <dbReference type="ARBA" id="ARBA00022475"/>
    </source>
</evidence>
<dbReference type="SMART" id="SM00387">
    <property type="entry name" value="HATPase_c"/>
    <property type="match status" value="1"/>
</dbReference>
<dbReference type="GO" id="GO:0000155">
    <property type="term" value="F:phosphorelay sensor kinase activity"/>
    <property type="evidence" value="ECO:0007669"/>
    <property type="project" value="InterPro"/>
</dbReference>
<evidence type="ECO:0000256" key="2">
    <source>
        <dbReference type="ARBA" id="ARBA00004651"/>
    </source>
</evidence>
<evidence type="ECO:0000256" key="13">
    <source>
        <dbReference type="ARBA" id="ARBA00023136"/>
    </source>
</evidence>
<dbReference type="AlphaFoldDB" id="G5GHW4"/>
<feature type="transmembrane region" description="Helical" evidence="14">
    <location>
        <begin position="483"/>
        <end position="504"/>
    </location>
</feature>
<evidence type="ECO:0000256" key="14">
    <source>
        <dbReference type="SAM" id="Phobius"/>
    </source>
</evidence>
<dbReference type="InterPro" id="IPR003594">
    <property type="entry name" value="HATPase_dom"/>
</dbReference>
<reference evidence="16 17" key="1">
    <citation type="submission" date="2011-08" db="EMBL/GenBank/DDBJ databases">
        <title>The Genome Sequence of Johnsonella ignava ATCC 51276.</title>
        <authorList>
            <consortium name="The Broad Institute Genome Sequencing Platform"/>
            <person name="Earl A."/>
            <person name="Ward D."/>
            <person name="Feldgarden M."/>
            <person name="Gevers D."/>
            <person name="Izard J."/>
            <person name="Blanton J.M."/>
            <person name="Baranova O.V."/>
            <person name="Dewhirst F.E."/>
            <person name="Young S.K."/>
            <person name="Zeng Q."/>
            <person name="Gargeya S."/>
            <person name="Fitzgerald M."/>
            <person name="Haas B."/>
            <person name="Abouelleil A."/>
            <person name="Alvarado L."/>
            <person name="Arachchi H.M."/>
            <person name="Berlin A."/>
            <person name="Brown A."/>
            <person name="Chapman S.B."/>
            <person name="Chen Z."/>
            <person name="Dunbar C."/>
            <person name="Freedman E."/>
            <person name="Gearin G."/>
            <person name="Gellesch M."/>
            <person name="Goldberg J."/>
            <person name="Griggs A."/>
            <person name="Gujja S."/>
            <person name="Heiman D."/>
            <person name="Howarth C."/>
            <person name="Larson L."/>
            <person name="Lui A."/>
            <person name="MacDonald P.J.P."/>
            <person name="Montmayeur A."/>
            <person name="Murphy C."/>
            <person name="Neiman D."/>
            <person name="Pearson M."/>
            <person name="Priest M."/>
            <person name="Roberts A."/>
            <person name="Saif S."/>
            <person name="Shea T."/>
            <person name="Shenoy N."/>
            <person name="Sisk P."/>
            <person name="Stolte C."/>
            <person name="Sykes S."/>
            <person name="Wortman J."/>
            <person name="Nusbaum C."/>
            <person name="Birren B."/>
        </authorList>
    </citation>
    <scope>NUCLEOTIDE SEQUENCE [LARGE SCALE GENOMIC DNA]</scope>
    <source>
        <strain evidence="16 17">ATCC 51276</strain>
    </source>
</reference>
<evidence type="ECO:0000256" key="9">
    <source>
        <dbReference type="ARBA" id="ARBA00022777"/>
    </source>
</evidence>
<dbReference type="InterPro" id="IPR003661">
    <property type="entry name" value="HisK_dim/P_dom"/>
</dbReference>
<dbReference type="OrthoDB" id="9792991at2"/>
<evidence type="ECO:0000259" key="15">
    <source>
        <dbReference type="PROSITE" id="PS50109"/>
    </source>
</evidence>
<keyword evidence="17" id="KW-1185">Reference proteome</keyword>
<evidence type="ECO:0000256" key="3">
    <source>
        <dbReference type="ARBA" id="ARBA00012438"/>
    </source>
</evidence>
<comment type="catalytic activity">
    <reaction evidence="1">
        <text>ATP + protein L-histidine = ADP + protein N-phospho-L-histidine.</text>
        <dbReference type="EC" id="2.7.13.3"/>
    </reaction>
</comment>
<dbReference type="PATRIC" id="fig|679200.3.peg.1229"/>
<evidence type="ECO:0000256" key="1">
    <source>
        <dbReference type="ARBA" id="ARBA00000085"/>
    </source>
</evidence>
<dbReference type="eggNOG" id="COG5002">
    <property type="taxonomic scope" value="Bacteria"/>
</dbReference>
<feature type="transmembrane region" description="Helical" evidence="14">
    <location>
        <begin position="362"/>
        <end position="380"/>
    </location>
</feature>
<protein>
    <recommendedName>
        <fullName evidence="3">histidine kinase</fullName>
        <ecNumber evidence="3">2.7.13.3</ecNumber>
    </recommendedName>
</protein>
<feature type="transmembrane region" description="Helical" evidence="14">
    <location>
        <begin position="455"/>
        <end position="477"/>
    </location>
</feature>
<keyword evidence="11 14" id="KW-1133">Transmembrane helix</keyword>
<evidence type="ECO:0000256" key="5">
    <source>
        <dbReference type="ARBA" id="ARBA00022553"/>
    </source>
</evidence>
<dbReference type="Gene3D" id="3.30.565.10">
    <property type="entry name" value="Histidine kinase-like ATPase, C-terminal domain"/>
    <property type="match status" value="1"/>
</dbReference>
<dbReference type="InterPro" id="IPR050398">
    <property type="entry name" value="HssS/ArlS-like"/>
</dbReference>
<accession>G5GHW4</accession>
<organism evidence="16 17">
    <name type="scientific">Johnsonella ignava ATCC 51276</name>
    <dbReference type="NCBI Taxonomy" id="679200"/>
    <lineage>
        <taxon>Bacteria</taxon>
        <taxon>Bacillati</taxon>
        <taxon>Bacillota</taxon>
        <taxon>Clostridia</taxon>
        <taxon>Lachnospirales</taxon>
        <taxon>Lachnospiraceae</taxon>
        <taxon>Johnsonella</taxon>
    </lineage>
</organism>
<comment type="subcellular location">
    <subcellularLocation>
        <location evidence="2">Cell membrane</location>
        <topology evidence="2">Multi-pass membrane protein</topology>
    </subcellularLocation>
</comment>
<dbReference type="PANTHER" id="PTHR45528:SF1">
    <property type="entry name" value="SENSOR HISTIDINE KINASE CPXA"/>
    <property type="match status" value="1"/>
</dbReference>
<comment type="caution">
    <text evidence="16">The sequence shown here is derived from an EMBL/GenBank/DDBJ whole genome shotgun (WGS) entry which is preliminary data.</text>
</comment>
<feature type="transmembrane region" description="Helical" evidence="14">
    <location>
        <begin position="407"/>
        <end position="434"/>
    </location>
</feature>
<feature type="domain" description="Histidine kinase" evidence="15">
    <location>
        <begin position="576"/>
        <end position="790"/>
    </location>
</feature>
<dbReference type="InterPro" id="IPR005467">
    <property type="entry name" value="His_kinase_dom"/>
</dbReference>
<dbReference type="Gene3D" id="1.10.287.130">
    <property type="match status" value="1"/>
</dbReference>
<evidence type="ECO:0000256" key="7">
    <source>
        <dbReference type="ARBA" id="ARBA00022692"/>
    </source>
</evidence>
<evidence type="ECO:0000313" key="16">
    <source>
        <dbReference type="EMBL" id="EHI55678.1"/>
    </source>
</evidence>
<keyword evidence="4" id="KW-1003">Cell membrane</keyword>
<name>G5GHW4_9FIRM</name>
<keyword evidence="7 14" id="KW-0812">Transmembrane</keyword>
<dbReference type="STRING" id="679200.HMPREF9333_01154"/>
<feature type="transmembrane region" description="Helical" evidence="14">
    <location>
        <begin position="12"/>
        <end position="33"/>
    </location>
</feature>
<dbReference type="Pfam" id="PF00512">
    <property type="entry name" value="HisKA"/>
    <property type="match status" value="1"/>
</dbReference>
<keyword evidence="8" id="KW-0547">Nucleotide-binding</keyword>
<evidence type="ECO:0000256" key="10">
    <source>
        <dbReference type="ARBA" id="ARBA00022840"/>
    </source>
</evidence>
<dbReference type="HOGENOM" id="CLU_000445_73_0_9"/>
<dbReference type="Proteomes" id="UP000003011">
    <property type="component" value="Unassembled WGS sequence"/>
</dbReference>
<keyword evidence="5" id="KW-0597">Phosphoprotein</keyword>
<dbReference type="GO" id="GO:0005524">
    <property type="term" value="F:ATP binding"/>
    <property type="evidence" value="ECO:0007669"/>
    <property type="project" value="UniProtKB-KW"/>
</dbReference>
<dbReference type="RefSeq" id="WP_005540591.1">
    <property type="nucleotide sequence ID" value="NZ_JH378832.1"/>
</dbReference>
<dbReference type="PANTHER" id="PTHR45528">
    <property type="entry name" value="SENSOR HISTIDINE KINASE CPXA"/>
    <property type="match status" value="1"/>
</dbReference>